<dbReference type="AlphaFoldDB" id="A0A4U6XKG0"/>
<gene>
    <name evidence="1" type="ORF">CTA1_7000</name>
</gene>
<dbReference type="Proteomes" id="UP000310108">
    <property type="component" value="Unassembled WGS sequence"/>
</dbReference>
<reference evidence="1 2" key="1">
    <citation type="journal article" date="2019" name="PLoS ONE">
        <title>Comparative genome analysis indicates high evolutionary potential of pathogenicity genes in Colletotrichum tanaceti.</title>
        <authorList>
            <person name="Lelwala R.V."/>
            <person name="Korhonen P.K."/>
            <person name="Young N.D."/>
            <person name="Scott J.B."/>
            <person name="Ades P.A."/>
            <person name="Gasser R.B."/>
            <person name="Taylor P.W.J."/>
        </authorList>
    </citation>
    <scope>NUCLEOTIDE SEQUENCE [LARGE SCALE GENOMIC DNA]</scope>
    <source>
        <strain evidence="1">BRIP57314</strain>
    </source>
</reference>
<dbReference type="EMBL" id="PJEX01000111">
    <property type="protein sequence ID" value="TKW55107.1"/>
    <property type="molecule type" value="Genomic_DNA"/>
</dbReference>
<evidence type="ECO:0000313" key="1">
    <source>
        <dbReference type="EMBL" id="TKW55107.1"/>
    </source>
</evidence>
<sequence>MVDSLCDGCRTIFRTKWRPFSLLGNHDPSNRPGWRRNLSRLCHRTPCLVYEGRRSRLKPDECWMCRMQAARSGETAQRLADSMLSINYRPGPGAAAAKEKPSRRDRLWDSFAELRLYEKEDKFRLRFELSTSNSEVMQVDLRTRPNPVSFKLFADAGERRAQVRSRSVLLRG</sequence>
<organism evidence="1 2">
    <name type="scientific">Colletotrichum tanaceti</name>
    <dbReference type="NCBI Taxonomy" id="1306861"/>
    <lineage>
        <taxon>Eukaryota</taxon>
        <taxon>Fungi</taxon>
        <taxon>Dikarya</taxon>
        <taxon>Ascomycota</taxon>
        <taxon>Pezizomycotina</taxon>
        <taxon>Sordariomycetes</taxon>
        <taxon>Hypocreomycetidae</taxon>
        <taxon>Glomerellales</taxon>
        <taxon>Glomerellaceae</taxon>
        <taxon>Colletotrichum</taxon>
        <taxon>Colletotrichum destructivum species complex</taxon>
    </lineage>
</organism>
<protein>
    <submittedName>
        <fullName evidence="1">Uncharacterized protein</fullName>
    </submittedName>
</protein>
<accession>A0A4U6XKG0</accession>
<keyword evidence="2" id="KW-1185">Reference proteome</keyword>
<name>A0A4U6XKG0_9PEZI</name>
<proteinExistence type="predicted"/>
<evidence type="ECO:0000313" key="2">
    <source>
        <dbReference type="Proteomes" id="UP000310108"/>
    </source>
</evidence>
<comment type="caution">
    <text evidence="1">The sequence shown here is derived from an EMBL/GenBank/DDBJ whole genome shotgun (WGS) entry which is preliminary data.</text>
</comment>